<keyword evidence="2" id="KW-1185">Reference proteome</keyword>
<comment type="caution">
    <text evidence="1">The sequence shown here is derived from an EMBL/GenBank/DDBJ whole genome shotgun (WGS) entry which is preliminary data.</text>
</comment>
<evidence type="ECO:0000313" key="1">
    <source>
        <dbReference type="EMBL" id="MEQ2216579.1"/>
    </source>
</evidence>
<evidence type="ECO:0000313" key="2">
    <source>
        <dbReference type="Proteomes" id="UP001434883"/>
    </source>
</evidence>
<feature type="non-terminal residue" evidence="1">
    <location>
        <position position="1"/>
    </location>
</feature>
<protein>
    <submittedName>
        <fullName evidence="1">Uncharacterized protein</fullName>
    </submittedName>
</protein>
<sequence length="93" mass="11032">VRERREKTRLRVARWRAKRKLQACLNQTQVRGDMLGLSRLLSVLKHQSSYTAFINMDFFIQFPDLDVYRKIFTLTVLNLIDNLANMISQLIFS</sequence>
<dbReference type="EMBL" id="JAHRIN010071139">
    <property type="protein sequence ID" value="MEQ2216579.1"/>
    <property type="molecule type" value="Genomic_DNA"/>
</dbReference>
<gene>
    <name evidence="1" type="ORF">XENOCAPTIV_018647</name>
</gene>
<organism evidence="1 2">
    <name type="scientific">Xenoophorus captivus</name>
    <dbReference type="NCBI Taxonomy" id="1517983"/>
    <lineage>
        <taxon>Eukaryota</taxon>
        <taxon>Metazoa</taxon>
        <taxon>Chordata</taxon>
        <taxon>Craniata</taxon>
        <taxon>Vertebrata</taxon>
        <taxon>Euteleostomi</taxon>
        <taxon>Actinopterygii</taxon>
        <taxon>Neopterygii</taxon>
        <taxon>Teleostei</taxon>
        <taxon>Neoteleostei</taxon>
        <taxon>Acanthomorphata</taxon>
        <taxon>Ovalentaria</taxon>
        <taxon>Atherinomorphae</taxon>
        <taxon>Cyprinodontiformes</taxon>
        <taxon>Goodeidae</taxon>
        <taxon>Xenoophorus</taxon>
    </lineage>
</organism>
<accession>A0ABV0S7T9</accession>
<name>A0ABV0S7T9_9TELE</name>
<reference evidence="1 2" key="1">
    <citation type="submission" date="2021-06" db="EMBL/GenBank/DDBJ databases">
        <authorList>
            <person name="Palmer J.M."/>
        </authorList>
    </citation>
    <scope>NUCLEOTIDE SEQUENCE [LARGE SCALE GENOMIC DNA]</scope>
    <source>
        <strain evidence="1 2">XC_2019</strain>
        <tissue evidence="1">Muscle</tissue>
    </source>
</reference>
<proteinExistence type="predicted"/>
<dbReference type="Proteomes" id="UP001434883">
    <property type="component" value="Unassembled WGS sequence"/>
</dbReference>